<keyword evidence="3" id="KW-1185">Reference proteome</keyword>
<accession>A0A6H9YJS9</accession>
<dbReference type="AlphaFoldDB" id="A0A6H9YJS9"/>
<gene>
    <name evidence="2" type="ORF">F8566_40810</name>
</gene>
<dbReference type="OrthoDB" id="3788906at2"/>
<evidence type="ECO:0000313" key="3">
    <source>
        <dbReference type="Proteomes" id="UP000468735"/>
    </source>
</evidence>
<proteinExistence type="predicted"/>
<protein>
    <submittedName>
        <fullName evidence="2">Helix-turn-helix domain-containing protein</fullName>
    </submittedName>
</protein>
<dbReference type="GO" id="GO:0003677">
    <property type="term" value="F:DNA binding"/>
    <property type="evidence" value="ECO:0007669"/>
    <property type="project" value="InterPro"/>
</dbReference>
<dbReference type="EMBL" id="WBMT01000025">
    <property type="protein sequence ID" value="KAB2341635.1"/>
    <property type="molecule type" value="Genomic_DNA"/>
</dbReference>
<dbReference type="InterPro" id="IPR041657">
    <property type="entry name" value="HTH_17"/>
</dbReference>
<evidence type="ECO:0000313" key="2">
    <source>
        <dbReference type="EMBL" id="KAB2341635.1"/>
    </source>
</evidence>
<reference evidence="2 3" key="1">
    <citation type="submission" date="2019-09" db="EMBL/GenBank/DDBJ databases">
        <title>Actinomadura physcomitrii sp. nov., a novel actinomycete isolated from moss [Physcomitrium sphaericum (Ludw) Fuernr].</title>
        <authorList>
            <person name="Zhuang X."/>
            <person name="Liu C."/>
        </authorList>
    </citation>
    <scope>NUCLEOTIDE SEQUENCE [LARGE SCALE GENOMIC DNA]</scope>
    <source>
        <strain evidence="2 3">HMC1</strain>
    </source>
</reference>
<comment type="caution">
    <text evidence="2">The sequence shown here is derived from an EMBL/GenBank/DDBJ whole genome shotgun (WGS) entry which is preliminary data.</text>
</comment>
<feature type="domain" description="Helix-turn-helix" evidence="1">
    <location>
        <begin position="1"/>
        <end position="49"/>
    </location>
</feature>
<name>A0A6H9YJS9_9ACTN</name>
<organism evidence="2 3">
    <name type="scientific">Actinomadura rudentiformis</name>
    <dbReference type="NCBI Taxonomy" id="359158"/>
    <lineage>
        <taxon>Bacteria</taxon>
        <taxon>Bacillati</taxon>
        <taxon>Actinomycetota</taxon>
        <taxon>Actinomycetes</taxon>
        <taxon>Streptosporangiales</taxon>
        <taxon>Thermomonosporaceae</taxon>
        <taxon>Actinomadura</taxon>
    </lineage>
</organism>
<dbReference type="InterPro" id="IPR010093">
    <property type="entry name" value="SinI_DNA-bd"/>
</dbReference>
<dbReference type="Proteomes" id="UP000468735">
    <property type="component" value="Unassembled WGS sequence"/>
</dbReference>
<dbReference type="Pfam" id="PF12728">
    <property type="entry name" value="HTH_17"/>
    <property type="match status" value="1"/>
</dbReference>
<sequence length="63" mass="7129">MYTPSEAARVLKIPESWLRKKAASRAIPCTFIGRHLRFSENDLTQIVRQGGRAPVRPMPPTPQ</sequence>
<dbReference type="NCBIfam" id="TIGR01764">
    <property type="entry name" value="excise"/>
    <property type="match status" value="1"/>
</dbReference>
<evidence type="ECO:0000259" key="1">
    <source>
        <dbReference type="Pfam" id="PF12728"/>
    </source>
</evidence>